<dbReference type="AlphaFoldDB" id="A0A843WGZ7"/>
<gene>
    <name evidence="9" type="ORF">Taro_036155</name>
</gene>
<sequence>MSCCVLVDGSIGSLGNSLEEDGVQNVTVKTVVFNATDNGLRIKTWARDSNGFVKDVVFEDVIMKNVKNPIIIDQNYCPGRTGCPKQTSGIKISNVKYMNVRGSSATPVAVKLDCSASKPCTDMGLHDINLKYQNRPAKAYCKNARGTSSGIAIPSGCF</sequence>
<dbReference type="SUPFAM" id="SSF51126">
    <property type="entry name" value="Pectin lyase-like"/>
    <property type="match status" value="1"/>
</dbReference>
<evidence type="ECO:0000256" key="2">
    <source>
        <dbReference type="ARBA" id="ARBA00008834"/>
    </source>
</evidence>
<keyword evidence="6 8" id="KW-0326">Glycosidase</keyword>
<dbReference type="OrthoDB" id="187139at2759"/>
<evidence type="ECO:0000256" key="4">
    <source>
        <dbReference type="ARBA" id="ARBA00022525"/>
    </source>
</evidence>
<comment type="subcellular location">
    <subcellularLocation>
        <location evidence="1">Secreted</location>
        <location evidence="1">Cell wall</location>
    </subcellularLocation>
</comment>
<keyword evidence="4" id="KW-0964">Secreted</keyword>
<dbReference type="EMBL" id="NMUH01003022">
    <property type="protein sequence ID" value="MQM03374.1"/>
    <property type="molecule type" value="Genomic_DNA"/>
</dbReference>
<dbReference type="Pfam" id="PF00295">
    <property type="entry name" value="Glyco_hydro_28"/>
    <property type="match status" value="1"/>
</dbReference>
<name>A0A843WGZ7_COLES</name>
<dbReference type="PANTHER" id="PTHR31375">
    <property type="match status" value="1"/>
</dbReference>
<organism evidence="9 10">
    <name type="scientific">Colocasia esculenta</name>
    <name type="common">Wild taro</name>
    <name type="synonym">Arum esculentum</name>
    <dbReference type="NCBI Taxonomy" id="4460"/>
    <lineage>
        <taxon>Eukaryota</taxon>
        <taxon>Viridiplantae</taxon>
        <taxon>Streptophyta</taxon>
        <taxon>Embryophyta</taxon>
        <taxon>Tracheophyta</taxon>
        <taxon>Spermatophyta</taxon>
        <taxon>Magnoliopsida</taxon>
        <taxon>Liliopsida</taxon>
        <taxon>Araceae</taxon>
        <taxon>Aroideae</taxon>
        <taxon>Colocasieae</taxon>
        <taxon>Colocasia</taxon>
    </lineage>
</organism>
<comment type="similarity">
    <text evidence="2 8">Belongs to the glycosyl hydrolase 28 family.</text>
</comment>
<dbReference type="FunFam" id="2.160.20.10:FF:000111">
    <property type="entry name" value="Pectin lyase-like superfamily protein"/>
    <property type="match status" value="1"/>
</dbReference>
<dbReference type="GO" id="GO:0005975">
    <property type="term" value="P:carbohydrate metabolic process"/>
    <property type="evidence" value="ECO:0007669"/>
    <property type="project" value="InterPro"/>
</dbReference>
<dbReference type="GO" id="GO:0004650">
    <property type="term" value="F:polygalacturonase activity"/>
    <property type="evidence" value="ECO:0007669"/>
    <property type="project" value="InterPro"/>
</dbReference>
<evidence type="ECO:0000256" key="6">
    <source>
        <dbReference type="ARBA" id="ARBA00023295"/>
    </source>
</evidence>
<dbReference type="InterPro" id="IPR000743">
    <property type="entry name" value="Glyco_hydro_28"/>
</dbReference>
<evidence type="ECO:0008006" key="11">
    <source>
        <dbReference type="Google" id="ProtNLM"/>
    </source>
</evidence>
<evidence type="ECO:0000256" key="3">
    <source>
        <dbReference type="ARBA" id="ARBA00022512"/>
    </source>
</evidence>
<keyword evidence="10" id="KW-1185">Reference proteome</keyword>
<evidence type="ECO:0000256" key="1">
    <source>
        <dbReference type="ARBA" id="ARBA00004191"/>
    </source>
</evidence>
<protein>
    <recommendedName>
        <fullName evidence="11">Polygalacturonase</fullName>
    </recommendedName>
</protein>
<dbReference type="InterPro" id="IPR012334">
    <property type="entry name" value="Pectin_lyas_fold"/>
</dbReference>
<comment type="caution">
    <text evidence="9">The sequence shown here is derived from an EMBL/GenBank/DDBJ whole genome shotgun (WGS) entry which is preliminary data.</text>
</comment>
<dbReference type="Proteomes" id="UP000652761">
    <property type="component" value="Unassembled WGS sequence"/>
</dbReference>
<dbReference type="InterPro" id="IPR011050">
    <property type="entry name" value="Pectin_lyase_fold/virulence"/>
</dbReference>
<proteinExistence type="inferred from homology"/>
<evidence type="ECO:0000313" key="9">
    <source>
        <dbReference type="EMBL" id="MQM03374.1"/>
    </source>
</evidence>
<evidence type="ECO:0000256" key="7">
    <source>
        <dbReference type="ARBA" id="ARBA00023316"/>
    </source>
</evidence>
<keyword evidence="7" id="KW-0961">Cell wall biogenesis/degradation</keyword>
<keyword evidence="5 8" id="KW-0378">Hydrolase</keyword>
<dbReference type="GO" id="GO:0071555">
    <property type="term" value="P:cell wall organization"/>
    <property type="evidence" value="ECO:0007669"/>
    <property type="project" value="UniProtKB-KW"/>
</dbReference>
<reference evidence="9" key="1">
    <citation type="submission" date="2017-07" db="EMBL/GenBank/DDBJ databases">
        <title>Taro Niue Genome Assembly and Annotation.</title>
        <authorList>
            <person name="Atibalentja N."/>
            <person name="Keating K."/>
            <person name="Fields C.J."/>
        </authorList>
    </citation>
    <scope>NUCLEOTIDE SEQUENCE</scope>
    <source>
        <strain evidence="9">Niue_2</strain>
        <tissue evidence="9">Leaf</tissue>
    </source>
</reference>
<evidence type="ECO:0000256" key="5">
    <source>
        <dbReference type="ARBA" id="ARBA00022801"/>
    </source>
</evidence>
<dbReference type="Gene3D" id="2.160.20.10">
    <property type="entry name" value="Single-stranded right-handed beta-helix, Pectin lyase-like"/>
    <property type="match status" value="1"/>
</dbReference>
<accession>A0A843WGZ7</accession>
<evidence type="ECO:0000256" key="8">
    <source>
        <dbReference type="RuleBase" id="RU361169"/>
    </source>
</evidence>
<keyword evidence="3" id="KW-0134">Cell wall</keyword>
<evidence type="ECO:0000313" key="10">
    <source>
        <dbReference type="Proteomes" id="UP000652761"/>
    </source>
</evidence>